<gene>
    <name evidence="5" type="ORF">GTO87_01255</name>
</gene>
<proteinExistence type="predicted"/>
<evidence type="ECO:0000256" key="1">
    <source>
        <dbReference type="ARBA" id="ARBA00022598"/>
    </source>
</evidence>
<accession>A0A7H9EJF2</accession>
<dbReference type="PANTHER" id="PTHR12835:SF5">
    <property type="entry name" value="BIOTIN--PROTEIN LIGASE"/>
    <property type="match status" value="1"/>
</dbReference>
<dbReference type="GO" id="GO:0009249">
    <property type="term" value="P:protein lipoylation"/>
    <property type="evidence" value="ECO:0007669"/>
    <property type="project" value="UniProtKB-ARBA"/>
</dbReference>
<dbReference type="Proteomes" id="UP000510886">
    <property type="component" value="Chromosome"/>
</dbReference>
<dbReference type="Gene3D" id="2.30.30.100">
    <property type="match status" value="1"/>
</dbReference>
<dbReference type="GO" id="GO:0016740">
    <property type="term" value="F:transferase activity"/>
    <property type="evidence" value="ECO:0007669"/>
    <property type="project" value="UniProtKB-ARBA"/>
</dbReference>
<dbReference type="EMBL" id="CP047418">
    <property type="protein sequence ID" value="QLL77372.1"/>
    <property type="molecule type" value="Genomic_DNA"/>
</dbReference>
<dbReference type="AlphaFoldDB" id="A0A7H9EJF2"/>
<dbReference type="PROSITE" id="PS51733">
    <property type="entry name" value="BPL_LPL_CATALYTIC"/>
    <property type="match status" value="1"/>
</dbReference>
<feature type="domain" description="BPL/LPL catalytic" evidence="4">
    <location>
        <begin position="7"/>
        <end position="195"/>
    </location>
</feature>
<dbReference type="InterPro" id="IPR045864">
    <property type="entry name" value="aa-tRNA-synth_II/BPL/LPL"/>
</dbReference>
<dbReference type="KEGG" id="lsw:GTO87_01255"/>
<dbReference type="SUPFAM" id="SSF55681">
    <property type="entry name" value="Class II aaRS and biotin synthetases"/>
    <property type="match status" value="1"/>
</dbReference>
<dbReference type="InterPro" id="IPR004408">
    <property type="entry name" value="Biotin_CoA_COase_ligase"/>
</dbReference>
<dbReference type="GO" id="GO:0005737">
    <property type="term" value="C:cytoplasm"/>
    <property type="evidence" value="ECO:0007669"/>
    <property type="project" value="TreeGrafter"/>
</dbReference>
<keyword evidence="2" id="KW-0092">Biotin</keyword>
<dbReference type="Pfam" id="PF03099">
    <property type="entry name" value="BPL_LplA_LipB"/>
    <property type="match status" value="1"/>
</dbReference>
<dbReference type="RefSeq" id="WP_180849251.1">
    <property type="nucleotide sequence ID" value="NZ_CP047418.1"/>
</dbReference>
<evidence type="ECO:0000313" key="6">
    <source>
        <dbReference type="Proteomes" id="UP000510886"/>
    </source>
</evidence>
<dbReference type="InterPro" id="IPR003142">
    <property type="entry name" value="BPL_C"/>
</dbReference>
<dbReference type="EC" id="6.3.4.15" evidence="3"/>
<reference evidence="5 6" key="1">
    <citation type="submission" date="2020-01" db="EMBL/GenBank/DDBJ databases">
        <title>Complete and circular genome sequences of six lactobacillus isolates from horses.</title>
        <authorList>
            <person name="Hassan H.M."/>
        </authorList>
    </citation>
    <scope>NUCLEOTIDE SEQUENCE [LARGE SCALE GENOMIC DNA]</scope>
    <source>
        <strain evidence="5 6">1A</strain>
    </source>
</reference>
<dbReference type="Pfam" id="PF02237">
    <property type="entry name" value="BPL_C"/>
    <property type="match status" value="1"/>
</dbReference>
<dbReference type="NCBIfam" id="TIGR00121">
    <property type="entry name" value="birA_ligase"/>
    <property type="match status" value="1"/>
</dbReference>
<dbReference type="GO" id="GO:0004077">
    <property type="term" value="F:biotin--[biotin carboxyl-carrier protein] ligase activity"/>
    <property type="evidence" value="ECO:0007669"/>
    <property type="project" value="UniProtKB-EC"/>
</dbReference>
<organism evidence="5 6">
    <name type="scientific">Ligilactobacillus saerimneri</name>
    <dbReference type="NCBI Taxonomy" id="228229"/>
    <lineage>
        <taxon>Bacteria</taxon>
        <taxon>Bacillati</taxon>
        <taxon>Bacillota</taxon>
        <taxon>Bacilli</taxon>
        <taxon>Lactobacillales</taxon>
        <taxon>Lactobacillaceae</taxon>
        <taxon>Ligilactobacillus</taxon>
    </lineage>
</organism>
<evidence type="ECO:0000256" key="3">
    <source>
        <dbReference type="ARBA" id="ARBA00024227"/>
    </source>
</evidence>
<dbReference type="PANTHER" id="PTHR12835">
    <property type="entry name" value="BIOTIN PROTEIN LIGASE"/>
    <property type="match status" value="1"/>
</dbReference>
<protein>
    <recommendedName>
        <fullName evidence="3">biotin--[biotin carboxyl-carrier protein] ligase</fullName>
        <ecNumber evidence="3">6.3.4.15</ecNumber>
    </recommendedName>
</protein>
<evidence type="ECO:0000259" key="4">
    <source>
        <dbReference type="PROSITE" id="PS51733"/>
    </source>
</evidence>
<evidence type="ECO:0000313" key="5">
    <source>
        <dbReference type="EMBL" id="QLL77372.1"/>
    </source>
</evidence>
<dbReference type="Gene3D" id="3.30.930.10">
    <property type="entry name" value="Bira Bifunctional Protein, Domain 2"/>
    <property type="match status" value="1"/>
</dbReference>
<sequence>MKKDLIPINPYTIQQALPQLKIHYYPEIASTNQLAKQLILNNKGQQVQVVLTNHQTKGYGRHGRPFSSPATGGIYLTLTLPVTTHDLTSPGLFTTAAGVGVVRTLTSTLHQPAQIKWVNDVLVDGKKVCGILSEVVLNTDTNQVQGIVLGIGINYLSKINDFPSELHDRIGTLAQIAQATQCSSTTFTIALLTNVLAALADRTNPKLMTEYRTYSVVIGHEVTLNLGNQKITGRVQDINDQGELVLTSGAVFGAGEVVKLR</sequence>
<dbReference type="InterPro" id="IPR004143">
    <property type="entry name" value="BPL_LPL_catalytic"/>
</dbReference>
<keyword evidence="1 5" id="KW-0436">Ligase</keyword>
<name>A0A7H9EJF2_9LACO</name>
<evidence type="ECO:0000256" key="2">
    <source>
        <dbReference type="ARBA" id="ARBA00023267"/>
    </source>
</evidence>
<dbReference type="CDD" id="cd16442">
    <property type="entry name" value="BPL"/>
    <property type="match status" value="1"/>
</dbReference>